<dbReference type="InterPro" id="IPR006311">
    <property type="entry name" value="TAT_signal"/>
</dbReference>
<dbReference type="OrthoDB" id="346372at2157"/>
<keyword evidence="1" id="KW-0732">Signal</keyword>
<protein>
    <submittedName>
        <fullName evidence="2">ABC-type transport system periplasmic substrate-binding protein</fullName>
    </submittedName>
</protein>
<dbReference type="Proteomes" id="UP000066737">
    <property type="component" value="Chromosome I"/>
</dbReference>
<name>A0A0U5CXD4_9EURY</name>
<keyword evidence="3" id="KW-1185">Reference proteome</keyword>
<dbReference type="PROSITE" id="PS51318">
    <property type="entry name" value="TAT"/>
    <property type="match status" value="1"/>
</dbReference>
<dbReference type="AlphaFoldDB" id="A0A0U5CXD4"/>
<proteinExistence type="predicted"/>
<evidence type="ECO:0000313" key="3">
    <source>
        <dbReference type="Proteomes" id="UP000066737"/>
    </source>
</evidence>
<dbReference type="SUPFAM" id="SSF53850">
    <property type="entry name" value="Periplasmic binding protein-like II"/>
    <property type="match status" value="1"/>
</dbReference>
<dbReference type="RefSeq" id="WP_059056506.1">
    <property type="nucleotide sequence ID" value="NZ_LN831302.1"/>
</dbReference>
<dbReference type="KEGG" id="hhb:Hhub_2060"/>
<organism evidence="2 3">
    <name type="scientific">Halobacterium hubeiense</name>
    <dbReference type="NCBI Taxonomy" id="1407499"/>
    <lineage>
        <taxon>Archaea</taxon>
        <taxon>Methanobacteriati</taxon>
        <taxon>Methanobacteriota</taxon>
        <taxon>Stenosarchaea group</taxon>
        <taxon>Halobacteria</taxon>
        <taxon>Halobacteriales</taxon>
        <taxon>Halobacteriaceae</taxon>
        <taxon>Halobacterium</taxon>
    </lineage>
</organism>
<evidence type="ECO:0000256" key="1">
    <source>
        <dbReference type="ARBA" id="ARBA00022729"/>
    </source>
</evidence>
<dbReference type="PANTHER" id="PTHR30006">
    <property type="entry name" value="THIAMINE-BINDING PERIPLASMIC PROTEIN-RELATED"/>
    <property type="match status" value="1"/>
</dbReference>
<dbReference type="Gene3D" id="3.40.190.10">
    <property type="entry name" value="Periplasmic binding protein-like II"/>
    <property type="match status" value="2"/>
</dbReference>
<dbReference type="PANTHER" id="PTHR30006:SF2">
    <property type="entry name" value="ABC TRANSPORTER SUBSTRATE-BINDING PROTEIN"/>
    <property type="match status" value="1"/>
</dbReference>
<reference evidence="3" key="1">
    <citation type="journal article" date="2016" name="Environ. Microbiol.">
        <title>The complete genome of a viable archaeum isolated from 123-million-year-old rock salt.</title>
        <authorList>
            <person name="Jaakkola S.T."/>
            <person name="Pfeiffer F."/>
            <person name="Ravantti J.J."/>
            <person name="Guo Q."/>
            <person name="Liu Y."/>
            <person name="Chen X."/>
            <person name="Ma H."/>
            <person name="Yang C."/>
            <person name="Oksanen H.M."/>
            <person name="Bamford D.H."/>
        </authorList>
    </citation>
    <scope>NUCLEOTIDE SEQUENCE</scope>
    <source>
        <strain evidence="3">JI20-1</strain>
    </source>
</reference>
<dbReference type="GeneID" id="26658726"/>
<evidence type="ECO:0000313" key="2">
    <source>
        <dbReference type="EMBL" id="CQH54222.1"/>
    </source>
</evidence>
<sequence length="374" mass="41913">MSGNGLDNTGENRDTRHSSASRRAFLGAAGTAGASALAGCTGMLGDSGGPQTLRVTVWSGNYVERFEEAIRPIFESRFDAELELVSGWNSLLAKIKSAPADDPPFDVTVACEPIYYNGRSQDLFEELRYEDHIPNIDNVIQHYKDIRPYSHGAPVDGAPLSILYNTDLEEPVETWSDFTSFVVQQSNGVGVDSGFWIYPLLAAGVGTDAAPGAQELYEEQHHDALMDTIEAWPIEGWASSGTDVWQQFQNGIVDAAQWYFDQVYYDMEDHPNVEFAMPEQNAGWMNNWAVVRGTDKRQLGEEFINMLLDPEVQSKWAEDHPLFFTTSGMSYPDDLAQYLPTTAEEAEQWSIPQWEEVAPYSEQFSNKFKQMKNQ</sequence>
<accession>A0A0U5CXD4</accession>
<gene>
    <name evidence="2" type="ORF">HHUB_2060</name>
</gene>
<dbReference type="Pfam" id="PF13416">
    <property type="entry name" value="SBP_bac_8"/>
    <property type="match status" value="1"/>
</dbReference>
<dbReference type="STRING" id="1407499.HHUB_2060"/>
<dbReference type="EMBL" id="LN831302">
    <property type="protein sequence ID" value="CQH54222.1"/>
    <property type="molecule type" value="Genomic_DNA"/>
</dbReference>
<dbReference type="InterPro" id="IPR006059">
    <property type="entry name" value="SBP"/>
</dbReference>